<dbReference type="Proteomes" id="UP000198327">
    <property type="component" value="Unassembled WGS sequence"/>
</dbReference>
<evidence type="ECO:0000313" key="5">
    <source>
        <dbReference type="Proteomes" id="UP000198327"/>
    </source>
</evidence>
<keyword evidence="1" id="KW-0805">Transcription regulation</keyword>
<dbReference type="OrthoDB" id="4929862at2"/>
<dbReference type="Pfam" id="PF03861">
    <property type="entry name" value="ANTAR"/>
    <property type="match status" value="1"/>
</dbReference>
<dbReference type="SUPFAM" id="SSF55781">
    <property type="entry name" value="GAF domain-like"/>
    <property type="match status" value="1"/>
</dbReference>
<evidence type="ECO:0000313" key="4">
    <source>
        <dbReference type="EMBL" id="SNS37168.1"/>
    </source>
</evidence>
<reference evidence="5" key="1">
    <citation type="submission" date="2017-06" db="EMBL/GenBank/DDBJ databases">
        <authorList>
            <person name="Varghese N."/>
            <person name="Submissions S."/>
        </authorList>
    </citation>
    <scope>NUCLEOTIDE SEQUENCE [LARGE SCALE GENOMIC DNA]</scope>
    <source>
        <strain evidence="5">JCM 23211</strain>
    </source>
</reference>
<gene>
    <name evidence="4" type="ORF">SAMN05421642_10292</name>
</gene>
<keyword evidence="5" id="KW-1185">Reference proteome</keyword>
<dbReference type="InterPro" id="IPR029016">
    <property type="entry name" value="GAF-like_dom_sf"/>
</dbReference>
<proteinExistence type="predicted"/>
<dbReference type="InterPro" id="IPR036388">
    <property type="entry name" value="WH-like_DNA-bd_sf"/>
</dbReference>
<dbReference type="InterPro" id="IPR012074">
    <property type="entry name" value="GAF_ANTAR"/>
</dbReference>
<dbReference type="InterPro" id="IPR005561">
    <property type="entry name" value="ANTAR"/>
</dbReference>
<organism evidence="4 5">
    <name type="scientific">Rhodococcoides kyotonense</name>
    <dbReference type="NCBI Taxonomy" id="398843"/>
    <lineage>
        <taxon>Bacteria</taxon>
        <taxon>Bacillati</taxon>
        <taxon>Actinomycetota</taxon>
        <taxon>Actinomycetes</taxon>
        <taxon>Mycobacteriales</taxon>
        <taxon>Nocardiaceae</taxon>
        <taxon>Rhodococcoides</taxon>
    </lineage>
</organism>
<accession>A0A239DYU5</accession>
<dbReference type="SMART" id="SM01012">
    <property type="entry name" value="ANTAR"/>
    <property type="match status" value="1"/>
</dbReference>
<dbReference type="PIRSF" id="PIRSF036625">
    <property type="entry name" value="GAF_ANTAR"/>
    <property type="match status" value="1"/>
</dbReference>
<dbReference type="GO" id="GO:0003723">
    <property type="term" value="F:RNA binding"/>
    <property type="evidence" value="ECO:0007669"/>
    <property type="project" value="InterPro"/>
</dbReference>
<dbReference type="InterPro" id="IPR003018">
    <property type="entry name" value="GAF"/>
</dbReference>
<dbReference type="Gene3D" id="1.10.10.10">
    <property type="entry name" value="Winged helix-like DNA-binding domain superfamily/Winged helix DNA-binding domain"/>
    <property type="match status" value="1"/>
</dbReference>
<evidence type="ECO:0000259" key="3">
    <source>
        <dbReference type="PROSITE" id="PS50921"/>
    </source>
</evidence>
<dbReference type="STRING" id="398843.A3K89_04385"/>
<dbReference type="AlphaFoldDB" id="A0A239DYU5"/>
<dbReference type="Gene3D" id="3.30.450.40">
    <property type="match status" value="1"/>
</dbReference>
<name>A0A239DYU5_9NOCA</name>
<dbReference type="PROSITE" id="PS50921">
    <property type="entry name" value="ANTAR"/>
    <property type="match status" value="1"/>
</dbReference>
<dbReference type="SMART" id="SM00065">
    <property type="entry name" value="GAF"/>
    <property type="match status" value="1"/>
</dbReference>
<dbReference type="RefSeq" id="WP_089243174.1">
    <property type="nucleotide sequence ID" value="NZ_FZOW01000002.1"/>
</dbReference>
<evidence type="ECO:0000256" key="1">
    <source>
        <dbReference type="ARBA" id="ARBA00023015"/>
    </source>
</evidence>
<sequence length="244" mass="26312">MKDTSRVDDSGAYTDSTPLDAFRDLLRSHVRVETLLQSVVEQVVAVVPGADMAGVTLPGERPGETATAACTDGRVFAVDSDQFRSGEGPSLDAARTRSKVRARLSDIAVRWPTFAADAADVGVRSYLSVPISVDTDRIGSLNIYSWTDHGFSDTDEILLSVFAAAVESAVWNSRRALAAQTELDGLREAMRTRAAIEQAKGIVMAIRGIGPDDAFDVLSIQSQSENVKLSEIARRVVLSVRRDT</sequence>
<dbReference type="Pfam" id="PF13185">
    <property type="entry name" value="GAF_2"/>
    <property type="match status" value="1"/>
</dbReference>
<evidence type="ECO:0000256" key="2">
    <source>
        <dbReference type="ARBA" id="ARBA00023163"/>
    </source>
</evidence>
<dbReference type="EMBL" id="FZOW01000002">
    <property type="protein sequence ID" value="SNS37168.1"/>
    <property type="molecule type" value="Genomic_DNA"/>
</dbReference>
<keyword evidence="2" id="KW-0804">Transcription</keyword>
<feature type="domain" description="ANTAR" evidence="3">
    <location>
        <begin position="176"/>
        <end position="237"/>
    </location>
</feature>
<protein>
    <submittedName>
        <fullName evidence="4">GAF domain-containing protein</fullName>
    </submittedName>
</protein>